<dbReference type="GO" id="GO:0008299">
    <property type="term" value="P:isoprenoid biosynthetic process"/>
    <property type="evidence" value="ECO:0007669"/>
    <property type="project" value="InterPro"/>
</dbReference>
<sequence length="184" mass="20743">MVDFRVSVVLPAAGIGSRMGCDIPKQYLKILDRPLLSYTIEAFERVPWIETIVVVGPVTERRKQILENIVLDCNHKKVVTACGESTRHGSIYNGVRYLNTIEQKPDIIIIHDAVRPFIEERLLKEIVVAAQRHGACGVVRPLVSTVLARNTSGFLDHSLDRSKFVASEMPQAFQYDVILNAYRK</sequence>
<dbReference type="PANTHER" id="PTHR43015:SF1">
    <property type="entry name" value="D-RIBITOL-5-PHOSPHATE CYTIDYLYLTRANSFERASE"/>
    <property type="match status" value="1"/>
</dbReference>
<dbReference type="InterPro" id="IPR018294">
    <property type="entry name" value="ISPD_synthase_CS"/>
</dbReference>
<evidence type="ECO:0000313" key="5">
    <source>
        <dbReference type="Proteomes" id="UP001152795"/>
    </source>
</evidence>
<keyword evidence="5" id="KW-1185">Reference proteome</keyword>
<keyword evidence="2" id="KW-0808">Transferase</keyword>
<organism evidence="4 5">
    <name type="scientific">Paramuricea clavata</name>
    <name type="common">Red gorgonian</name>
    <name type="synonym">Violescent sea-whip</name>
    <dbReference type="NCBI Taxonomy" id="317549"/>
    <lineage>
        <taxon>Eukaryota</taxon>
        <taxon>Metazoa</taxon>
        <taxon>Cnidaria</taxon>
        <taxon>Anthozoa</taxon>
        <taxon>Octocorallia</taxon>
        <taxon>Malacalcyonacea</taxon>
        <taxon>Plexauridae</taxon>
        <taxon>Paramuricea</taxon>
    </lineage>
</organism>
<dbReference type="PROSITE" id="PS01295">
    <property type="entry name" value="ISPD"/>
    <property type="match status" value="1"/>
</dbReference>
<feature type="non-terminal residue" evidence="4">
    <location>
        <position position="1"/>
    </location>
</feature>
<dbReference type="EMBL" id="CACRXK020007992">
    <property type="protein sequence ID" value="CAB4013712.1"/>
    <property type="molecule type" value="Genomic_DNA"/>
</dbReference>
<dbReference type="GO" id="GO:0035269">
    <property type="term" value="P:protein O-linked glycosylation via mannose"/>
    <property type="evidence" value="ECO:0007669"/>
    <property type="project" value="TreeGrafter"/>
</dbReference>
<accession>A0A7D9IUF9</accession>
<reference evidence="4" key="1">
    <citation type="submission" date="2020-04" db="EMBL/GenBank/DDBJ databases">
        <authorList>
            <person name="Alioto T."/>
            <person name="Alioto T."/>
            <person name="Gomez Garrido J."/>
        </authorList>
    </citation>
    <scope>NUCLEOTIDE SEQUENCE</scope>
    <source>
        <strain evidence="4">A484AB</strain>
    </source>
</reference>
<dbReference type="GO" id="GO:0005829">
    <property type="term" value="C:cytosol"/>
    <property type="evidence" value="ECO:0007669"/>
    <property type="project" value="TreeGrafter"/>
</dbReference>
<evidence type="ECO:0000256" key="1">
    <source>
        <dbReference type="ARBA" id="ARBA00009789"/>
    </source>
</evidence>
<dbReference type="InterPro" id="IPR029044">
    <property type="entry name" value="Nucleotide-diphossugar_trans"/>
</dbReference>
<keyword evidence="3" id="KW-0548">Nucleotidyltransferase</keyword>
<dbReference type="AlphaFoldDB" id="A0A7D9IUF9"/>
<proteinExistence type="inferred from homology"/>
<dbReference type="OrthoDB" id="414267at2759"/>
<comment type="similarity">
    <text evidence="1">Belongs to the IspD/TarI cytidylyltransferase family. IspD subfamily.</text>
</comment>
<gene>
    <name evidence="4" type="ORF">PACLA_8A083085</name>
</gene>
<dbReference type="PANTHER" id="PTHR43015">
    <property type="entry name" value="D-RIBITOL-5-PHOSPHATE CYTIDYLYLTRANSFERASE"/>
    <property type="match status" value="1"/>
</dbReference>
<evidence type="ECO:0000256" key="2">
    <source>
        <dbReference type="ARBA" id="ARBA00022679"/>
    </source>
</evidence>
<dbReference type="SUPFAM" id="SSF53448">
    <property type="entry name" value="Nucleotide-diphospho-sugar transferases"/>
    <property type="match status" value="1"/>
</dbReference>
<dbReference type="Pfam" id="PF01128">
    <property type="entry name" value="IspD"/>
    <property type="match status" value="1"/>
</dbReference>
<dbReference type="Proteomes" id="UP001152795">
    <property type="component" value="Unassembled WGS sequence"/>
</dbReference>
<evidence type="ECO:0000256" key="3">
    <source>
        <dbReference type="ARBA" id="ARBA00022695"/>
    </source>
</evidence>
<dbReference type="InterPro" id="IPR034683">
    <property type="entry name" value="IspD/TarI"/>
</dbReference>
<name>A0A7D9IUF9_PARCT</name>
<protein>
    <submittedName>
        <fullName evidence="4">Isoprenoid synthase domain-containing -like</fullName>
    </submittedName>
</protein>
<evidence type="ECO:0000313" key="4">
    <source>
        <dbReference type="EMBL" id="CAB4013712.1"/>
    </source>
</evidence>
<comment type="caution">
    <text evidence="4">The sequence shown here is derived from an EMBL/GenBank/DDBJ whole genome shotgun (WGS) entry which is preliminary data.</text>
</comment>
<dbReference type="CDD" id="cd02516">
    <property type="entry name" value="CDP-ME_synthetase"/>
    <property type="match status" value="1"/>
</dbReference>
<dbReference type="Gene3D" id="3.90.550.10">
    <property type="entry name" value="Spore Coat Polysaccharide Biosynthesis Protein SpsA, Chain A"/>
    <property type="match status" value="1"/>
</dbReference>
<dbReference type="GO" id="GO:0047349">
    <property type="term" value="F:D-ribitol-5-phosphate cytidylyltransferase activity"/>
    <property type="evidence" value="ECO:0007669"/>
    <property type="project" value="TreeGrafter"/>
</dbReference>